<evidence type="ECO:0008006" key="5">
    <source>
        <dbReference type="Google" id="ProtNLM"/>
    </source>
</evidence>
<name>A0ABW4X802_9ACTN</name>
<feature type="compositionally biased region" description="Low complexity" evidence="1">
    <location>
        <begin position="156"/>
        <end position="192"/>
    </location>
</feature>
<protein>
    <recommendedName>
        <fullName evidence="5">Neocarzinostatin family protein</fullName>
    </recommendedName>
</protein>
<evidence type="ECO:0000256" key="2">
    <source>
        <dbReference type="SAM" id="Phobius"/>
    </source>
</evidence>
<organism evidence="3 4">
    <name type="scientific">Blastococcus deserti</name>
    <dbReference type="NCBI Taxonomy" id="2259033"/>
    <lineage>
        <taxon>Bacteria</taxon>
        <taxon>Bacillati</taxon>
        <taxon>Actinomycetota</taxon>
        <taxon>Actinomycetes</taxon>
        <taxon>Geodermatophilales</taxon>
        <taxon>Geodermatophilaceae</taxon>
        <taxon>Blastococcus</taxon>
    </lineage>
</organism>
<dbReference type="Proteomes" id="UP001597402">
    <property type="component" value="Unassembled WGS sequence"/>
</dbReference>
<gene>
    <name evidence="3" type="ORF">ACFSHS_08170</name>
</gene>
<dbReference type="RefSeq" id="WP_376873948.1">
    <property type="nucleotide sequence ID" value="NZ_JBHUHP010000009.1"/>
</dbReference>
<dbReference type="EMBL" id="JBHUHP010000009">
    <property type="protein sequence ID" value="MFD2091551.1"/>
    <property type="molecule type" value="Genomic_DNA"/>
</dbReference>
<keyword evidence="2" id="KW-1133">Transmembrane helix</keyword>
<keyword evidence="4" id="KW-1185">Reference proteome</keyword>
<accession>A0ABW4X802</accession>
<feature type="region of interest" description="Disordered" evidence="1">
    <location>
        <begin position="144"/>
        <end position="192"/>
    </location>
</feature>
<proteinExistence type="predicted"/>
<evidence type="ECO:0000313" key="4">
    <source>
        <dbReference type="Proteomes" id="UP001597402"/>
    </source>
</evidence>
<evidence type="ECO:0000313" key="3">
    <source>
        <dbReference type="EMBL" id="MFD2091551.1"/>
    </source>
</evidence>
<feature type="transmembrane region" description="Helical" evidence="2">
    <location>
        <begin position="293"/>
        <end position="314"/>
    </location>
</feature>
<evidence type="ECO:0000256" key="1">
    <source>
        <dbReference type="SAM" id="MobiDB-lite"/>
    </source>
</evidence>
<reference evidence="4" key="1">
    <citation type="journal article" date="2019" name="Int. J. Syst. Evol. Microbiol.">
        <title>The Global Catalogue of Microorganisms (GCM) 10K type strain sequencing project: providing services to taxonomists for standard genome sequencing and annotation.</title>
        <authorList>
            <consortium name="The Broad Institute Genomics Platform"/>
            <consortium name="The Broad Institute Genome Sequencing Center for Infectious Disease"/>
            <person name="Wu L."/>
            <person name="Ma J."/>
        </authorList>
    </citation>
    <scope>NUCLEOTIDE SEQUENCE [LARGE SCALE GENOMIC DNA]</scope>
    <source>
        <strain evidence="4">JCM 3338</strain>
    </source>
</reference>
<comment type="caution">
    <text evidence="3">The sequence shown here is derived from an EMBL/GenBank/DDBJ whole genome shotgun (WGS) entry which is preliminary data.</text>
</comment>
<keyword evidence="2" id="KW-0472">Membrane</keyword>
<sequence>MTSALPARPALSAGLLTGLVALFVGAGLAAAAPAAAIDDPTRPDARVTHGPSCRPGGLVVEIVAGTAPYTVRLATTRAPAGEDEAVLQPGETVVLRSGDVAYGETIDGRLEYTAQDGSGAVWTDELEEYSFTRPAQEDCAALAAPTTPEPAPPTTTSPTASPGGSAEAGAPGASSSAPAPGQPWASGSAVPAAGAGEPLASGADAGEIVTVQAAGFLPGERVTIRLRNGGNVLGTAVASSDGTVQARIRIPDGSGAGTTTVDLVGSDSAVVADVELQVAGAGRPAPAEGWRDLVPLTAAAVALVGTVAGLASVAGSQRAAGRRHAGTGSA</sequence>
<keyword evidence="2" id="KW-0812">Transmembrane</keyword>